<keyword evidence="5" id="KW-0479">Metal-binding</keyword>
<dbReference type="InterPro" id="IPR006317">
    <property type="entry name" value="Ubiquinol_cyt_c_Rdtase_Fe-S-su"/>
</dbReference>
<keyword evidence="12" id="KW-0249">Electron transport</keyword>
<dbReference type="GO" id="GO:0051537">
    <property type="term" value="F:2 iron, 2 sulfur cluster binding"/>
    <property type="evidence" value="ECO:0007669"/>
    <property type="project" value="UniProtKB-KW"/>
</dbReference>
<keyword evidence="8" id="KW-0411">Iron-sulfur</keyword>
<dbReference type="PROSITE" id="PS51296">
    <property type="entry name" value="RIESKE"/>
    <property type="match status" value="1"/>
</dbReference>
<comment type="subcellular location">
    <subcellularLocation>
        <location evidence="1">Membrane</location>
        <topology evidence="1">Single-pass membrane protein</topology>
    </subcellularLocation>
    <subcellularLocation>
        <location evidence="13">Mitochondrion inner membrane</location>
    </subcellularLocation>
</comment>
<evidence type="ECO:0000256" key="11">
    <source>
        <dbReference type="ARBA" id="ARBA00072517"/>
    </source>
</evidence>
<comment type="caution">
    <text evidence="15">The sequence shown here is derived from an EMBL/GenBank/DDBJ whole genome shotgun (WGS) entry which is preliminary data.</text>
</comment>
<dbReference type="AlphaFoldDB" id="A0A9N8ZLX4"/>
<evidence type="ECO:0000256" key="9">
    <source>
        <dbReference type="ARBA" id="ARBA00023136"/>
    </source>
</evidence>
<dbReference type="Pfam" id="PF00355">
    <property type="entry name" value="Rieske"/>
    <property type="match status" value="1"/>
</dbReference>
<dbReference type="InterPro" id="IPR014349">
    <property type="entry name" value="Rieske_Fe-S_prot"/>
</dbReference>
<dbReference type="CDD" id="cd03470">
    <property type="entry name" value="Rieske_cytochrome_bc1"/>
    <property type="match status" value="1"/>
</dbReference>
<dbReference type="InterPro" id="IPR017941">
    <property type="entry name" value="Rieske_2Fe-2S"/>
</dbReference>
<dbReference type="InterPro" id="IPR036922">
    <property type="entry name" value="Rieske_2Fe-2S_sf"/>
</dbReference>
<organism evidence="15 16">
    <name type="scientific">Funneliformis mosseae</name>
    <name type="common">Endomycorrhizal fungus</name>
    <name type="synonym">Glomus mosseae</name>
    <dbReference type="NCBI Taxonomy" id="27381"/>
    <lineage>
        <taxon>Eukaryota</taxon>
        <taxon>Fungi</taxon>
        <taxon>Fungi incertae sedis</taxon>
        <taxon>Mucoromycota</taxon>
        <taxon>Glomeromycotina</taxon>
        <taxon>Glomeromycetes</taxon>
        <taxon>Glomerales</taxon>
        <taxon>Glomeraceae</taxon>
        <taxon>Funneliformis</taxon>
    </lineage>
</organism>
<dbReference type="GO" id="GO:0046872">
    <property type="term" value="F:metal ion binding"/>
    <property type="evidence" value="ECO:0007669"/>
    <property type="project" value="UniProtKB-KW"/>
</dbReference>
<comment type="catalytic activity">
    <reaction evidence="12">
        <text>a quinol + 2 Fe(III)-[cytochrome c](out) = a quinone + 2 Fe(II)-[cytochrome c](out) + 2 H(+)(out)</text>
        <dbReference type="Rhea" id="RHEA:11484"/>
        <dbReference type="Rhea" id="RHEA-COMP:10350"/>
        <dbReference type="Rhea" id="RHEA-COMP:14399"/>
        <dbReference type="ChEBI" id="CHEBI:15378"/>
        <dbReference type="ChEBI" id="CHEBI:24646"/>
        <dbReference type="ChEBI" id="CHEBI:29033"/>
        <dbReference type="ChEBI" id="CHEBI:29034"/>
        <dbReference type="ChEBI" id="CHEBI:132124"/>
        <dbReference type="EC" id="7.1.1.8"/>
    </reaction>
</comment>
<dbReference type="SUPFAM" id="SSF81502">
    <property type="entry name" value="ISP transmembrane anchor"/>
    <property type="match status" value="1"/>
</dbReference>
<evidence type="ECO:0000259" key="14">
    <source>
        <dbReference type="PROSITE" id="PS51296"/>
    </source>
</evidence>
<dbReference type="EMBL" id="CAJVPP010000642">
    <property type="protein sequence ID" value="CAG8500286.1"/>
    <property type="molecule type" value="Genomic_DNA"/>
</dbReference>
<evidence type="ECO:0000256" key="2">
    <source>
        <dbReference type="ARBA" id="ARBA00010651"/>
    </source>
</evidence>
<accession>A0A9N8ZLX4</accession>
<evidence type="ECO:0000256" key="12">
    <source>
        <dbReference type="RuleBase" id="RU004494"/>
    </source>
</evidence>
<evidence type="ECO:0000256" key="5">
    <source>
        <dbReference type="ARBA" id="ARBA00022723"/>
    </source>
</evidence>
<dbReference type="FunFam" id="2.102.10.10:FF:000001">
    <property type="entry name" value="Cytochrome b-c1 complex subunit Rieske, mitochondrial"/>
    <property type="match status" value="1"/>
</dbReference>
<evidence type="ECO:0000256" key="3">
    <source>
        <dbReference type="ARBA" id="ARBA00022692"/>
    </source>
</evidence>
<keyword evidence="12" id="KW-0813">Transport</keyword>
<dbReference type="PRINTS" id="PR00162">
    <property type="entry name" value="RIESKE"/>
</dbReference>
<keyword evidence="10" id="KW-1015">Disulfide bond</keyword>
<keyword evidence="4" id="KW-0001">2Fe-2S</keyword>
<evidence type="ECO:0000256" key="6">
    <source>
        <dbReference type="ARBA" id="ARBA00022989"/>
    </source>
</evidence>
<keyword evidence="3" id="KW-0812">Transmembrane</keyword>
<dbReference type="NCBIfam" id="TIGR01416">
    <property type="entry name" value="Rieske_proteo"/>
    <property type="match status" value="1"/>
</dbReference>
<evidence type="ECO:0000256" key="10">
    <source>
        <dbReference type="ARBA" id="ARBA00023157"/>
    </source>
</evidence>
<reference evidence="15" key="1">
    <citation type="submission" date="2021-06" db="EMBL/GenBank/DDBJ databases">
        <authorList>
            <person name="Kallberg Y."/>
            <person name="Tangrot J."/>
            <person name="Rosling A."/>
        </authorList>
    </citation>
    <scope>NUCLEOTIDE SEQUENCE</scope>
    <source>
        <strain evidence="15">87-6 pot B 2015</strain>
    </source>
</reference>
<dbReference type="GO" id="GO:0008121">
    <property type="term" value="F:quinol-cytochrome-c reductase activity"/>
    <property type="evidence" value="ECO:0007669"/>
    <property type="project" value="UniProtKB-EC"/>
</dbReference>
<proteinExistence type="inferred from homology"/>
<dbReference type="InterPro" id="IPR004192">
    <property type="entry name" value="Rieske_TM"/>
</dbReference>
<dbReference type="EC" id="7.1.1.8" evidence="12"/>
<evidence type="ECO:0000256" key="1">
    <source>
        <dbReference type="ARBA" id="ARBA00004167"/>
    </source>
</evidence>
<comment type="miscellaneous">
    <text evidence="12">The Rieske protein is a high potential 2Fe-2S protein.</text>
</comment>
<evidence type="ECO:0000256" key="13">
    <source>
        <dbReference type="RuleBase" id="RU004495"/>
    </source>
</evidence>
<keyword evidence="7" id="KW-0408">Iron</keyword>
<protein>
    <recommendedName>
        <fullName evidence="11 12">Cytochrome b-c1 complex subunit Rieske, mitochondrial</fullName>
        <ecNumber evidence="12">7.1.1.8</ecNumber>
    </recommendedName>
</protein>
<keyword evidence="6" id="KW-1133">Transmembrane helix</keyword>
<dbReference type="InterPro" id="IPR005805">
    <property type="entry name" value="Rieske_Fe-S_prot_C"/>
</dbReference>
<evidence type="ECO:0000256" key="4">
    <source>
        <dbReference type="ARBA" id="ARBA00022714"/>
    </source>
</evidence>
<evidence type="ECO:0000256" key="8">
    <source>
        <dbReference type="ARBA" id="ARBA00023014"/>
    </source>
</evidence>
<dbReference type="GO" id="GO:0005743">
    <property type="term" value="C:mitochondrial inner membrane"/>
    <property type="evidence" value="ECO:0007669"/>
    <property type="project" value="UniProtKB-SubCell"/>
</dbReference>
<dbReference type="Gene3D" id="1.20.5.270">
    <property type="entry name" value="Ubiquinol cytochrome reductase, transmembrane domain"/>
    <property type="match status" value="1"/>
</dbReference>
<dbReference type="Pfam" id="PF02921">
    <property type="entry name" value="UCR_TM"/>
    <property type="match status" value="1"/>
</dbReference>
<dbReference type="Gene3D" id="2.102.10.10">
    <property type="entry name" value="Rieske [2Fe-2S] iron-sulphur domain"/>
    <property type="match status" value="1"/>
</dbReference>
<name>A0A9N8ZLX4_FUNMO</name>
<dbReference type="InterPro" id="IPR037008">
    <property type="entry name" value="bc1_Rieske_TM_sf"/>
</dbReference>
<evidence type="ECO:0000256" key="7">
    <source>
        <dbReference type="ARBA" id="ARBA00023004"/>
    </source>
</evidence>
<keyword evidence="9" id="KW-0472">Membrane</keyword>
<keyword evidence="13" id="KW-0679">Respiratory chain</keyword>
<sequence>MVNLTKLAATVNRTHITAPYSANSIRKLLDGSKYVHKESQKIITPSWFVGASRRCDGSIHLKTALSAAPYIGNIQKRLSSSAAVDSSKSTIVPDFSGYKKHSGPNTSRTFTYLMVGATGTLTAAGSKAFVTDFLANLSASADVLAMAKVEVDLAKIPEGKNLTIKWRGKPIFIRHRTPDEISEANSVQLSELKDPQTDAERTKNPEWLVMLGVCTHLGCVPIGEAGDYHGWYCPCHGSHYDISGRVRKGPAPLNLEVPEYSFENETKLVIG</sequence>
<keyword evidence="13" id="KW-0496">Mitochondrion</keyword>
<evidence type="ECO:0000313" key="16">
    <source>
        <dbReference type="Proteomes" id="UP000789375"/>
    </source>
</evidence>
<feature type="domain" description="Rieske" evidence="14">
    <location>
        <begin position="184"/>
        <end position="269"/>
    </location>
</feature>
<evidence type="ECO:0000313" key="15">
    <source>
        <dbReference type="EMBL" id="CAG8500286.1"/>
    </source>
</evidence>
<gene>
    <name evidence="15" type="ORF">FMOSSE_LOCUS4001</name>
</gene>
<comment type="similarity">
    <text evidence="2">Belongs to the Rieske iron-sulfur protein family.</text>
</comment>
<dbReference type="Proteomes" id="UP000789375">
    <property type="component" value="Unassembled WGS sequence"/>
</dbReference>
<dbReference type="PANTHER" id="PTHR10134">
    <property type="entry name" value="CYTOCHROME B-C1 COMPLEX SUBUNIT RIESKE, MITOCHONDRIAL"/>
    <property type="match status" value="1"/>
</dbReference>
<comment type="cofactor">
    <cofactor evidence="12">
        <name>[2Fe-2S] cluster</name>
        <dbReference type="ChEBI" id="CHEBI:190135"/>
    </cofactor>
    <text evidence="12">Binds 1 [2Fe-2S] cluster per subunit.</text>
</comment>
<dbReference type="SUPFAM" id="SSF50022">
    <property type="entry name" value="ISP domain"/>
    <property type="match status" value="1"/>
</dbReference>
<keyword evidence="16" id="KW-1185">Reference proteome</keyword>